<protein>
    <submittedName>
        <fullName evidence="2">ABC-type spermidine/putrescine import ATP-binding protein potA domain protein</fullName>
    </submittedName>
</protein>
<dbReference type="PATRIC" id="fig|1159201.4.peg.931"/>
<dbReference type="InterPro" id="IPR050093">
    <property type="entry name" value="ABC_SmlMolc_Importer"/>
</dbReference>
<gene>
    <name evidence="2" type="primary">potA</name>
    <name evidence="2" type="ORF">HFMG01WIA_3452</name>
</gene>
<dbReference type="KEGG" id="mgw:HFMG01WIA_3452"/>
<name>J3TRP9_MYCGL</name>
<evidence type="ECO:0000256" key="1">
    <source>
        <dbReference type="ARBA" id="ARBA00022448"/>
    </source>
</evidence>
<evidence type="ECO:0000313" key="2">
    <source>
        <dbReference type="EMBL" id="AFP79377.1"/>
    </source>
</evidence>
<dbReference type="PANTHER" id="PTHR42781:SF4">
    <property type="entry name" value="SPERMIDINE_PUTRESCINE IMPORT ATP-BINDING PROTEIN POTA"/>
    <property type="match status" value="1"/>
</dbReference>
<keyword evidence="2" id="KW-0067">ATP-binding</keyword>
<dbReference type="GO" id="GO:0005524">
    <property type="term" value="F:ATP binding"/>
    <property type="evidence" value="ECO:0007669"/>
    <property type="project" value="UniProtKB-KW"/>
</dbReference>
<dbReference type="Gene3D" id="3.40.50.300">
    <property type="entry name" value="P-loop containing nucleotide triphosphate hydrolases"/>
    <property type="match status" value="1"/>
</dbReference>
<evidence type="ECO:0000313" key="3">
    <source>
        <dbReference type="Proteomes" id="UP000003940"/>
    </source>
</evidence>
<dbReference type="PANTHER" id="PTHR42781">
    <property type="entry name" value="SPERMIDINE/PUTRESCINE IMPORT ATP-BINDING PROTEIN POTA"/>
    <property type="match status" value="1"/>
</dbReference>
<dbReference type="SUPFAM" id="SSF50331">
    <property type="entry name" value="MOP-like"/>
    <property type="match status" value="1"/>
</dbReference>
<dbReference type="InterPro" id="IPR027417">
    <property type="entry name" value="P-loop_NTPase"/>
</dbReference>
<dbReference type="EMBL" id="CP003510">
    <property type="protein sequence ID" value="AFP79377.1"/>
    <property type="molecule type" value="Genomic_DNA"/>
</dbReference>
<accession>J3TRP9</accession>
<dbReference type="Proteomes" id="UP000003940">
    <property type="component" value="Chromosome"/>
</dbReference>
<dbReference type="HOGENOM" id="CLU_000604_1_1_14"/>
<sequence>MQQRVALARALVIEPETLLLDEPLSALDAKVRKQLQNELKRIHKELNITFILVTHDQEEALSLSDKIVVMSQGDIEQVGKPNAIYDSPINEWTAKFIGAANIFDGKYLGDYKIELNSGDIIDTDEEYEFKKGDNVRVLIRPEDFDVVEKDQGFFNVEVIKTSYKGVLWEVECLMSDKTKIKVDNIDEVKVGAIVGLKFDEMDVHMMRKEEEDV</sequence>
<organism evidence="2 3">
    <name type="scientific">Mycoplasmoides gallisepticum WI01_2001.043-13-2P</name>
    <dbReference type="NCBI Taxonomy" id="1159201"/>
    <lineage>
        <taxon>Bacteria</taxon>
        <taxon>Bacillati</taxon>
        <taxon>Mycoplasmatota</taxon>
        <taxon>Mycoplasmoidales</taxon>
        <taxon>Mycoplasmoidaceae</taxon>
        <taxon>Mycoplasmoides</taxon>
    </lineage>
</organism>
<proteinExistence type="predicted"/>
<keyword evidence="2" id="KW-0547">Nucleotide-binding</keyword>
<reference evidence="2 3" key="1">
    <citation type="journal article" date="2012" name="Microbiology">
        <title>Extensive variation in surface lipoprotein gene content and genomic changes associated with virulence during evolution of a novel North American house finch epizootic strain of Mycoplasma gallisepticum.</title>
        <authorList>
            <person name="Tulman E.R."/>
            <person name="Liao X."/>
            <person name="Szczepanek S.M."/>
            <person name="Ley D.H."/>
            <person name="Kutish G.F."/>
            <person name="Geary S.J."/>
        </authorList>
    </citation>
    <scope>NUCLEOTIDE SEQUENCE [LARGE SCALE GENOMIC DNA]</scope>
    <source>
        <strain evidence="3">House finch-associated</strain>
    </source>
</reference>
<keyword evidence="1" id="KW-0813">Transport</keyword>
<dbReference type="AlphaFoldDB" id="J3TRP9"/>
<dbReference type="SUPFAM" id="SSF52540">
    <property type="entry name" value="P-loop containing nucleoside triphosphate hydrolases"/>
    <property type="match status" value="1"/>
</dbReference>
<dbReference type="InterPro" id="IPR008995">
    <property type="entry name" value="Mo/tungstate-bd_C_term_dom"/>
</dbReference>
<dbReference type="Gene3D" id="2.40.50.100">
    <property type="match status" value="1"/>
</dbReference>